<dbReference type="PANTHER" id="PTHR10404:SF46">
    <property type="entry name" value="VACUOLAR PROTEIN SORTING-ASSOCIATED PROTEIN 70"/>
    <property type="match status" value="1"/>
</dbReference>
<feature type="signal peptide" evidence="2">
    <location>
        <begin position="1"/>
        <end position="17"/>
    </location>
</feature>
<comment type="caution">
    <text evidence="4">The sequence shown here is derived from an EMBL/GenBank/DDBJ whole genome shotgun (WGS) entry which is preliminary data.</text>
</comment>
<evidence type="ECO:0000313" key="4">
    <source>
        <dbReference type="EMBL" id="GIY87288.1"/>
    </source>
</evidence>
<dbReference type="GO" id="GO:0004180">
    <property type="term" value="F:carboxypeptidase activity"/>
    <property type="evidence" value="ECO:0007669"/>
    <property type="project" value="TreeGrafter"/>
</dbReference>
<dbReference type="InterPro" id="IPR039373">
    <property type="entry name" value="Peptidase_M28B"/>
</dbReference>
<dbReference type="SUPFAM" id="SSF53187">
    <property type="entry name" value="Zn-dependent exopeptidases"/>
    <property type="match status" value="1"/>
</dbReference>
<dbReference type="InterPro" id="IPR007484">
    <property type="entry name" value="Peptidase_M28"/>
</dbReference>
<keyword evidence="2" id="KW-0732">Signal</keyword>
<dbReference type="PANTHER" id="PTHR10404">
    <property type="entry name" value="N-ACETYLATED-ALPHA-LINKED ACIDIC DIPEPTIDASE"/>
    <property type="match status" value="1"/>
</dbReference>
<keyword evidence="5" id="KW-1185">Reference proteome</keyword>
<name>A0AAV4X0K2_CAEEX</name>
<evidence type="ECO:0000256" key="1">
    <source>
        <dbReference type="ARBA" id="ARBA00005634"/>
    </source>
</evidence>
<feature type="domain" description="Peptidase M28" evidence="3">
    <location>
        <begin position="9"/>
        <end position="77"/>
    </location>
</feature>
<evidence type="ECO:0000313" key="5">
    <source>
        <dbReference type="Proteomes" id="UP001054945"/>
    </source>
</evidence>
<dbReference type="Proteomes" id="UP001054945">
    <property type="component" value="Unassembled WGS sequence"/>
</dbReference>
<organism evidence="4 5">
    <name type="scientific">Caerostris extrusa</name>
    <name type="common">Bark spider</name>
    <name type="synonym">Caerostris bankana</name>
    <dbReference type="NCBI Taxonomy" id="172846"/>
    <lineage>
        <taxon>Eukaryota</taxon>
        <taxon>Metazoa</taxon>
        <taxon>Ecdysozoa</taxon>
        <taxon>Arthropoda</taxon>
        <taxon>Chelicerata</taxon>
        <taxon>Arachnida</taxon>
        <taxon>Araneae</taxon>
        <taxon>Araneomorphae</taxon>
        <taxon>Entelegynae</taxon>
        <taxon>Araneoidea</taxon>
        <taxon>Araneidae</taxon>
        <taxon>Caerostris</taxon>
    </lineage>
</organism>
<accession>A0AAV4X0K2</accession>
<sequence>MELVELLLLLELSRVYGRLLKEGWRPRRTIMFCSWGAEEHNLIGSTEWLEDNLKLLHGRAVAYINADILVAGNVSIRVVASPPPI</sequence>
<dbReference type="AlphaFoldDB" id="A0AAV4X0K2"/>
<dbReference type="EMBL" id="BPLR01016917">
    <property type="protein sequence ID" value="GIY87288.1"/>
    <property type="molecule type" value="Genomic_DNA"/>
</dbReference>
<feature type="chain" id="PRO_5043427937" evidence="2">
    <location>
        <begin position="18"/>
        <end position="85"/>
    </location>
</feature>
<dbReference type="FunFam" id="3.40.630.10:FF:000101">
    <property type="entry name" value="N-acetylated alpha-linked acidic dipeptidase like 1"/>
    <property type="match status" value="1"/>
</dbReference>
<gene>
    <name evidence="4" type="primary">FOLH1B</name>
    <name evidence="4" type="ORF">CEXT_739981</name>
</gene>
<reference evidence="4 5" key="1">
    <citation type="submission" date="2021-06" db="EMBL/GenBank/DDBJ databases">
        <title>Caerostris extrusa draft genome.</title>
        <authorList>
            <person name="Kono N."/>
            <person name="Arakawa K."/>
        </authorList>
    </citation>
    <scope>NUCLEOTIDE SEQUENCE [LARGE SCALE GENOMIC DNA]</scope>
</reference>
<dbReference type="Gene3D" id="3.40.630.10">
    <property type="entry name" value="Zn peptidases"/>
    <property type="match status" value="1"/>
</dbReference>
<dbReference type="Pfam" id="PF04389">
    <property type="entry name" value="Peptidase_M28"/>
    <property type="match status" value="1"/>
</dbReference>
<comment type="similarity">
    <text evidence="1">Belongs to the peptidase M28 family. M28B subfamily.</text>
</comment>
<protein>
    <submittedName>
        <fullName evidence="4">N-acetylated-alpha-linked acidic dipeptidase</fullName>
    </submittedName>
</protein>
<evidence type="ECO:0000256" key="2">
    <source>
        <dbReference type="SAM" id="SignalP"/>
    </source>
</evidence>
<evidence type="ECO:0000259" key="3">
    <source>
        <dbReference type="Pfam" id="PF04389"/>
    </source>
</evidence>
<proteinExistence type="inferred from homology"/>